<name>A0A4C1TBR9_EUMVA</name>
<evidence type="ECO:0000313" key="1">
    <source>
        <dbReference type="EMBL" id="GBP11565.1"/>
    </source>
</evidence>
<organism evidence="1 2">
    <name type="scientific">Eumeta variegata</name>
    <name type="common">Bagworm moth</name>
    <name type="synonym">Eumeta japonica</name>
    <dbReference type="NCBI Taxonomy" id="151549"/>
    <lineage>
        <taxon>Eukaryota</taxon>
        <taxon>Metazoa</taxon>
        <taxon>Ecdysozoa</taxon>
        <taxon>Arthropoda</taxon>
        <taxon>Hexapoda</taxon>
        <taxon>Insecta</taxon>
        <taxon>Pterygota</taxon>
        <taxon>Neoptera</taxon>
        <taxon>Endopterygota</taxon>
        <taxon>Lepidoptera</taxon>
        <taxon>Glossata</taxon>
        <taxon>Ditrysia</taxon>
        <taxon>Tineoidea</taxon>
        <taxon>Psychidae</taxon>
        <taxon>Oiketicinae</taxon>
        <taxon>Eumeta</taxon>
    </lineage>
</organism>
<dbReference type="AlphaFoldDB" id="A0A4C1TBR9"/>
<protein>
    <submittedName>
        <fullName evidence="1">Uncharacterized protein</fullName>
    </submittedName>
</protein>
<gene>
    <name evidence="1" type="ORF">EVAR_91360_1</name>
</gene>
<keyword evidence="2" id="KW-1185">Reference proteome</keyword>
<proteinExistence type="predicted"/>
<comment type="caution">
    <text evidence="1">The sequence shown here is derived from an EMBL/GenBank/DDBJ whole genome shotgun (WGS) entry which is preliminary data.</text>
</comment>
<dbReference type="EMBL" id="BGZK01004912">
    <property type="protein sequence ID" value="GBP11565.1"/>
    <property type="molecule type" value="Genomic_DNA"/>
</dbReference>
<sequence>MDHRRALEGVQSSCLFSIEHSIGAALPVLLGLCSLRAESQSVALTKTKPVPGGCYLSDGAVAYRQTVLEITVTVVAVKFRHDAHLSASRHLFGMQGLWKRLEGLGLVWYRIFRGENAYDCAMGLLFEAQPTGYNNGTMGVGSPRVIPKGKLCQP</sequence>
<dbReference type="Proteomes" id="UP000299102">
    <property type="component" value="Unassembled WGS sequence"/>
</dbReference>
<evidence type="ECO:0000313" key="2">
    <source>
        <dbReference type="Proteomes" id="UP000299102"/>
    </source>
</evidence>
<reference evidence="1 2" key="1">
    <citation type="journal article" date="2019" name="Commun. Biol.">
        <title>The bagworm genome reveals a unique fibroin gene that provides high tensile strength.</title>
        <authorList>
            <person name="Kono N."/>
            <person name="Nakamura H."/>
            <person name="Ohtoshi R."/>
            <person name="Tomita M."/>
            <person name="Numata K."/>
            <person name="Arakawa K."/>
        </authorList>
    </citation>
    <scope>NUCLEOTIDE SEQUENCE [LARGE SCALE GENOMIC DNA]</scope>
</reference>
<accession>A0A4C1TBR9</accession>